<keyword evidence="2" id="KW-1185">Reference proteome</keyword>
<reference evidence="1 2" key="1">
    <citation type="submission" date="2010-04" db="EMBL/GenBank/DDBJ databases">
        <authorList>
            <person name="Qin X."/>
            <person name="Bachman B."/>
            <person name="Battles P."/>
            <person name="Bell A."/>
            <person name="Bess C."/>
            <person name="Bickham C."/>
            <person name="Chaboub L."/>
            <person name="Chen D."/>
            <person name="Coyle M."/>
            <person name="Deiros D.R."/>
            <person name="Dinh H."/>
            <person name="Forbes L."/>
            <person name="Fowler G."/>
            <person name="Francisco L."/>
            <person name="Fu Q."/>
            <person name="Gubbala S."/>
            <person name="Hale W."/>
            <person name="Han Y."/>
            <person name="Hemphill L."/>
            <person name="Highlander S.K."/>
            <person name="Hirani K."/>
            <person name="Hogues M."/>
            <person name="Jackson L."/>
            <person name="Jakkamsetti A."/>
            <person name="Javaid M."/>
            <person name="Jiang H."/>
            <person name="Korchina V."/>
            <person name="Kovar C."/>
            <person name="Lara F."/>
            <person name="Lee S."/>
            <person name="Mata R."/>
            <person name="Mathew T."/>
            <person name="Moen C."/>
            <person name="Morales K."/>
            <person name="Munidasa M."/>
            <person name="Nazareth L."/>
            <person name="Ngo R."/>
            <person name="Nguyen L."/>
            <person name="Okwuonu G."/>
            <person name="Ongeri F."/>
            <person name="Patil S."/>
            <person name="Petrosino J."/>
            <person name="Pham C."/>
            <person name="Pham P."/>
            <person name="Pu L.-L."/>
            <person name="Puazo M."/>
            <person name="Raj R."/>
            <person name="Reid J."/>
            <person name="Rouhana J."/>
            <person name="Saada N."/>
            <person name="Shang Y."/>
            <person name="Simmons D."/>
            <person name="Thornton R."/>
            <person name="Warren J."/>
            <person name="Weissenberger G."/>
            <person name="Zhang J."/>
            <person name="Zhang L."/>
            <person name="Zhou C."/>
            <person name="Zhu D."/>
            <person name="Muzny D."/>
            <person name="Worley K."/>
            <person name="Gibbs R."/>
        </authorList>
    </citation>
    <scope>NUCLEOTIDE SEQUENCE [LARGE SCALE GENOMIC DNA]</scope>
    <source>
        <strain evidence="1 2">ATCC 49030</strain>
    </source>
</reference>
<dbReference type="STRING" id="585530.HMPREF0183_0733"/>
<evidence type="ECO:0000313" key="1">
    <source>
        <dbReference type="EMBL" id="EFG47957.1"/>
    </source>
</evidence>
<organism evidence="1 2">
    <name type="scientific">Brevibacterium mcbrellneri ATCC 49030</name>
    <dbReference type="NCBI Taxonomy" id="585530"/>
    <lineage>
        <taxon>Bacteria</taxon>
        <taxon>Bacillati</taxon>
        <taxon>Actinomycetota</taxon>
        <taxon>Actinomycetes</taxon>
        <taxon>Micrococcales</taxon>
        <taxon>Brevibacteriaceae</taxon>
        <taxon>Brevibacterium</taxon>
    </lineage>
</organism>
<accession>D4YLC3</accession>
<dbReference type="EMBL" id="ADNU01000021">
    <property type="protein sequence ID" value="EFG47957.1"/>
    <property type="molecule type" value="Genomic_DNA"/>
</dbReference>
<proteinExistence type="predicted"/>
<sequence length="44" mass="5250">MTTPRWNDLGVVSSLKDTRRQFQIEPFTSRTRVVNAYETEQDYL</sequence>
<name>D4YLC3_9MICO</name>
<dbReference type="Proteomes" id="UP000005714">
    <property type="component" value="Unassembled WGS sequence"/>
</dbReference>
<gene>
    <name evidence="1" type="ORF">HMPREF0183_0733</name>
</gene>
<protein>
    <submittedName>
        <fullName evidence="1">Uncharacterized protein</fullName>
    </submittedName>
</protein>
<dbReference type="AlphaFoldDB" id="D4YLC3"/>
<evidence type="ECO:0000313" key="2">
    <source>
        <dbReference type="Proteomes" id="UP000005714"/>
    </source>
</evidence>
<comment type="caution">
    <text evidence="1">The sequence shown here is derived from an EMBL/GenBank/DDBJ whole genome shotgun (WGS) entry which is preliminary data.</text>
</comment>